<dbReference type="PROSITE" id="PS50106">
    <property type="entry name" value="PDZ"/>
    <property type="match status" value="1"/>
</dbReference>
<evidence type="ECO:0000256" key="2">
    <source>
        <dbReference type="ARBA" id="ARBA00022670"/>
    </source>
</evidence>
<feature type="chain" id="PRO_5022853773" evidence="4">
    <location>
        <begin position="27"/>
        <end position="645"/>
    </location>
</feature>
<dbReference type="Pfam" id="PF13365">
    <property type="entry name" value="Trypsin_2"/>
    <property type="match status" value="1"/>
</dbReference>
<dbReference type="InterPro" id="IPR001478">
    <property type="entry name" value="PDZ"/>
</dbReference>
<dbReference type="InterPro" id="IPR036034">
    <property type="entry name" value="PDZ_sf"/>
</dbReference>
<dbReference type="Gene3D" id="2.30.42.10">
    <property type="match status" value="2"/>
</dbReference>
<dbReference type="RefSeq" id="WP_068136420.1">
    <property type="nucleotide sequence ID" value="NZ_CP042914.1"/>
</dbReference>
<evidence type="ECO:0000313" key="6">
    <source>
        <dbReference type="EMBL" id="QEG39961.1"/>
    </source>
</evidence>
<dbReference type="InterPro" id="IPR043504">
    <property type="entry name" value="Peptidase_S1_PA_chymotrypsin"/>
</dbReference>
<dbReference type="PRINTS" id="PR00834">
    <property type="entry name" value="PROTEASES2C"/>
</dbReference>
<evidence type="ECO:0000256" key="3">
    <source>
        <dbReference type="ARBA" id="ARBA00022801"/>
    </source>
</evidence>
<dbReference type="SMART" id="SM00228">
    <property type="entry name" value="PDZ"/>
    <property type="match status" value="2"/>
</dbReference>
<evidence type="ECO:0000313" key="7">
    <source>
        <dbReference type="Proteomes" id="UP000325286"/>
    </source>
</evidence>
<dbReference type="Gene3D" id="2.40.10.10">
    <property type="entry name" value="Trypsin-like serine proteases"/>
    <property type="match status" value="2"/>
</dbReference>
<evidence type="ECO:0000256" key="4">
    <source>
        <dbReference type="SAM" id="SignalP"/>
    </source>
</evidence>
<keyword evidence="2 6" id="KW-0645">Protease</keyword>
<dbReference type="PANTHER" id="PTHR22939">
    <property type="entry name" value="SERINE PROTEASE FAMILY S1C HTRA-RELATED"/>
    <property type="match status" value="1"/>
</dbReference>
<dbReference type="EMBL" id="CP042914">
    <property type="protein sequence ID" value="QEG39961.1"/>
    <property type="molecule type" value="Genomic_DNA"/>
</dbReference>
<dbReference type="InterPro" id="IPR001940">
    <property type="entry name" value="Peptidase_S1C"/>
</dbReference>
<dbReference type="SUPFAM" id="SSF50156">
    <property type="entry name" value="PDZ domain-like"/>
    <property type="match status" value="2"/>
</dbReference>
<keyword evidence="7" id="KW-1185">Reference proteome</keyword>
<proteinExistence type="inferred from homology"/>
<dbReference type="GO" id="GO:0004252">
    <property type="term" value="F:serine-type endopeptidase activity"/>
    <property type="evidence" value="ECO:0007669"/>
    <property type="project" value="InterPro"/>
</dbReference>
<evidence type="ECO:0000256" key="1">
    <source>
        <dbReference type="ARBA" id="ARBA00010541"/>
    </source>
</evidence>
<keyword evidence="4" id="KW-0732">Signal</keyword>
<dbReference type="InterPro" id="IPR009003">
    <property type="entry name" value="Peptidase_S1_PA"/>
</dbReference>
<comment type="similarity">
    <text evidence="1">Belongs to the peptidase S1C family.</text>
</comment>
<feature type="domain" description="PDZ" evidence="5">
    <location>
        <begin position="312"/>
        <end position="408"/>
    </location>
</feature>
<evidence type="ECO:0000259" key="5">
    <source>
        <dbReference type="PROSITE" id="PS50106"/>
    </source>
</evidence>
<accession>A0A5B9R194</accession>
<gene>
    <name evidence="6" type="primary">degP_1</name>
    <name evidence="6" type="ORF">UC8_19640</name>
</gene>
<name>A0A5B9R194_9BACT</name>
<dbReference type="AlphaFoldDB" id="A0A5B9R194"/>
<dbReference type="KEGG" id="rul:UC8_19640"/>
<dbReference type="Proteomes" id="UP000325286">
    <property type="component" value="Chromosome"/>
</dbReference>
<keyword evidence="3 6" id="KW-0378">Hydrolase</keyword>
<dbReference type="PANTHER" id="PTHR22939:SF129">
    <property type="entry name" value="SERINE PROTEASE HTRA2, MITOCHONDRIAL"/>
    <property type="match status" value="1"/>
</dbReference>
<sequence precursor="true">MNTYTSFWPALCCAMISLLIPPAAGAQDSFLDAETAAIQAAAERVAEAVVRIELVGVVEAEGEVRADAPSVGTVIDPEGWVIASSQVTAQPAASILIVKSDGSRQAARVVAKDTSRELVLLKTESETPMAAVDLPTEISPVVGQYAIAVGRVAGAERPSISVGIISALGRLKGRALQTDARVSPVYYGGPLLDIHGRIVGILVPAMPDAAGADEKAGWYDAGIAFAIPVDGIAKRLETMKAGNDIHPGLLGIVASSSDPFAADTKIDAVRPRSPADRAGLLPNDEITRVAGVPVSHHYEIRQQLGRFDAGDEVTLDVQRDGQTLELKATLAETIPPLELQAVGLYASQTEQAVQVTGVQPDSPAAEAGVAVGDQLVQLDQQRIESLDSLRKRIATADPEVAMSLSLLRDEQQQTVELRSVAVAGPLAALPVEQSNAAEDGEAADAVKPGDWTVADLTLPDVANQAFYYAPKNTDQMPPRGLLLVLLDPGQQKTSEALNRWQADARALGVVVAVVTPADERRWTPGEADVVGRVATQLSKRMGLDRASIGVTGDQKGPSFAMALVAALTEKEVISGVAAIGELKPPAIRLRENDPELPLQLALAITADAELPGWAGVLPKIGYPIVRTSNTQPRTLLQWVRTLSRL</sequence>
<organism evidence="6 7">
    <name type="scientific">Roseimaritima ulvae</name>
    <dbReference type="NCBI Taxonomy" id="980254"/>
    <lineage>
        <taxon>Bacteria</taxon>
        <taxon>Pseudomonadati</taxon>
        <taxon>Planctomycetota</taxon>
        <taxon>Planctomycetia</taxon>
        <taxon>Pirellulales</taxon>
        <taxon>Pirellulaceae</taxon>
        <taxon>Roseimaritima</taxon>
    </lineage>
</organism>
<reference evidence="6 7" key="1">
    <citation type="submission" date="2019-08" db="EMBL/GenBank/DDBJ databases">
        <title>Deep-cultivation of Planctomycetes and their phenomic and genomic characterization uncovers novel biology.</title>
        <authorList>
            <person name="Wiegand S."/>
            <person name="Jogler M."/>
            <person name="Boedeker C."/>
            <person name="Pinto D."/>
            <person name="Vollmers J."/>
            <person name="Rivas-Marin E."/>
            <person name="Kohn T."/>
            <person name="Peeters S.H."/>
            <person name="Heuer A."/>
            <person name="Rast P."/>
            <person name="Oberbeckmann S."/>
            <person name="Bunk B."/>
            <person name="Jeske O."/>
            <person name="Meyerdierks A."/>
            <person name="Storesund J.E."/>
            <person name="Kallscheuer N."/>
            <person name="Luecker S."/>
            <person name="Lage O.M."/>
            <person name="Pohl T."/>
            <person name="Merkel B.J."/>
            <person name="Hornburger P."/>
            <person name="Mueller R.-W."/>
            <person name="Bruemmer F."/>
            <person name="Labrenz M."/>
            <person name="Spormann A.M."/>
            <person name="Op den Camp H."/>
            <person name="Overmann J."/>
            <person name="Amann R."/>
            <person name="Jetten M.S.M."/>
            <person name="Mascher T."/>
            <person name="Medema M.H."/>
            <person name="Devos D.P."/>
            <person name="Kaster A.-K."/>
            <person name="Ovreas L."/>
            <person name="Rohde M."/>
            <person name="Galperin M.Y."/>
            <person name="Jogler C."/>
        </authorList>
    </citation>
    <scope>NUCLEOTIDE SEQUENCE [LARGE SCALE GENOMIC DNA]</scope>
    <source>
        <strain evidence="6 7">UC8</strain>
    </source>
</reference>
<dbReference type="OrthoDB" id="248175at2"/>
<protein>
    <submittedName>
        <fullName evidence="6">Periplasmic serine endoprotease DegP</fullName>
        <ecNumber evidence="6">3.4.21.107</ecNumber>
    </submittedName>
</protein>
<dbReference type="GO" id="GO:0006515">
    <property type="term" value="P:protein quality control for misfolded or incompletely synthesized proteins"/>
    <property type="evidence" value="ECO:0007669"/>
    <property type="project" value="TreeGrafter"/>
</dbReference>
<dbReference type="SUPFAM" id="SSF50494">
    <property type="entry name" value="Trypsin-like serine proteases"/>
    <property type="match status" value="1"/>
</dbReference>
<dbReference type="GO" id="GO:0042597">
    <property type="term" value="C:periplasmic space"/>
    <property type="evidence" value="ECO:0007669"/>
    <property type="project" value="TreeGrafter"/>
</dbReference>
<dbReference type="Pfam" id="PF13180">
    <property type="entry name" value="PDZ_2"/>
    <property type="match status" value="2"/>
</dbReference>
<feature type="signal peptide" evidence="4">
    <location>
        <begin position="1"/>
        <end position="26"/>
    </location>
</feature>
<dbReference type="EC" id="3.4.21.107" evidence="6"/>